<dbReference type="InterPro" id="IPR027417">
    <property type="entry name" value="P-loop_NTPase"/>
</dbReference>
<dbReference type="InterPro" id="IPR045063">
    <property type="entry name" value="Dynamin_N"/>
</dbReference>
<evidence type="ECO:0000256" key="3">
    <source>
        <dbReference type="SAM" id="MobiDB-lite"/>
    </source>
</evidence>
<dbReference type="PANTHER" id="PTHR11566">
    <property type="entry name" value="DYNAMIN"/>
    <property type="match status" value="1"/>
</dbReference>
<reference evidence="5" key="1">
    <citation type="submission" date="2021-12" db="EMBL/GenBank/DDBJ databases">
        <title>Black yeast isolated from Biological Soil Crust.</title>
        <authorList>
            <person name="Kurbessoian T."/>
        </authorList>
    </citation>
    <scope>NUCLEOTIDE SEQUENCE</scope>
    <source>
        <strain evidence="5">CCFEE 5208</strain>
    </source>
</reference>
<gene>
    <name evidence="5" type="ORF">LTR82_010347</name>
</gene>
<dbReference type="SMART" id="SM00053">
    <property type="entry name" value="DYNc"/>
    <property type="match status" value="1"/>
</dbReference>
<dbReference type="GO" id="GO:0008017">
    <property type="term" value="F:microtubule binding"/>
    <property type="evidence" value="ECO:0007669"/>
    <property type="project" value="TreeGrafter"/>
</dbReference>
<keyword evidence="1" id="KW-0547">Nucleotide-binding</keyword>
<feature type="domain" description="GED" evidence="4">
    <location>
        <begin position="769"/>
        <end position="862"/>
    </location>
</feature>
<dbReference type="InterPro" id="IPR000375">
    <property type="entry name" value="Dynamin_stalk"/>
</dbReference>
<dbReference type="EMBL" id="JASUXU010000035">
    <property type="protein sequence ID" value="KAK0318605.1"/>
    <property type="molecule type" value="Genomic_DNA"/>
</dbReference>
<feature type="compositionally biased region" description="Polar residues" evidence="3">
    <location>
        <begin position="563"/>
        <end position="574"/>
    </location>
</feature>
<evidence type="ECO:0000256" key="1">
    <source>
        <dbReference type="ARBA" id="ARBA00022741"/>
    </source>
</evidence>
<dbReference type="InterPro" id="IPR022812">
    <property type="entry name" value="Dynamin"/>
</dbReference>
<evidence type="ECO:0000313" key="6">
    <source>
        <dbReference type="Proteomes" id="UP001168146"/>
    </source>
</evidence>
<dbReference type="GO" id="GO:0031623">
    <property type="term" value="P:receptor internalization"/>
    <property type="evidence" value="ECO:0007669"/>
    <property type="project" value="TreeGrafter"/>
</dbReference>
<dbReference type="Gene3D" id="3.40.50.300">
    <property type="entry name" value="P-loop containing nucleotide triphosphate hydrolases"/>
    <property type="match status" value="1"/>
</dbReference>
<evidence type="ECO:0000259" key="4">
    <source>
        <dbReference type="PROSITE" id="PS51388"/>
    </source>
</evidence>
<dbReference type="InterPro" id="IPR001401">
    <property type="entry name" value="Dynamin_GTPase"/>
</dbReference>
<dbReference type="PANTHER" id="PTHR11566:SF131">
    <property type="entry name" value="GTPASE, PUTATIVE (AFU_ORTHOLOGUE AFUA_6G07630)-RELATED"/>
    <property type="match status" value="1"/>
</dbReference>
<dbReference type="AlphaFoldDB" id="A0AAN6FJ79"/>
<keyword evidence="2" id="KW-0342">GTP-binding</keyword>
<dbReference type="GO" id="GO:0005874">
    <property type="term" value="C:microtubule"/>
    <property type="evidence" value="ECO:0007669"/>
    <property type="project" value="TreeGrafter"/>
</dbReference>
<sequence length="872" mass="96094">MKQEPMSEHHYITSAARHAMQEGIPNRLSRPLSISSRATPGPDFHNASSGNTTIADGDMEMSGIAASRGGSNLTVEHEIATAAVDPEDAMQVLGQDSRQLIRAVLKLKELNIDATLPSLPTFVVVGDQSAGKSSIIEAVCDISVPRDQGTCTRCPFQITTSSASQDEWICTVTLHNTHAYNPTSARVGKNATDYDRWTKQQKMDILDFAVVRDKSDLQDVLRRAQLAILDPHQPAQDFLHGDPHANTKVGFSPNTVSLEIVGPGLPELSFVDLPGAINVHEDGEDYLVAFVEKLIKTYLRDPKTMVLLACSADQDVENSTAFRYVSQCKALPRCLGVLTKPDLVGLSRHSLLQRILRGDAFKLRDHHAWFVTKQLTQEDLDAGATRREARDLEDRFFAGEPWATTLTRYSPRFGTAKLQAAISFELSQHIRREIPDLAAHVQARIDIVSTELEGFPELAKSASHTVTMESLALVQAVQGHLRGDGLNNGFRNDYRTLLYALRSELKSRRLVVKLGTPGYVMQSICLESDDEGDADDATPMQSPDETPSKKRKANDGGRAGRTPQATKTFASRTPGSGRVDKRTKAVVEQEKLVLDLDRLSEMYTSGSIYGLPGQFNPKVTEDIIARSQVSWEAVVRETLESIKDLLLKMLVQVHGGSLANRRRTLLYAAAAEAIETYFAALWDQGHERILQSLACEKHKPITYNTSMGPKIDEVKYKLRYDRLSARISEHNDTLEAKGAKIKNPASDTDRLKQRADLEGKLKTDEYGRFIGAVASALAYYDVASDHLVDSVAKQLEYGLLSAIDQGLDETLRTALRATNEGYCAHLLEQDTAVEAHRVRLQGEKGRLNAALVELNGLGQAVRQQGRGSSVQV</sequence>
<dbReference type="GO" id="GO:0005886">
    <property type="term" value="C:plasma membrane"/>
    <property type="evidence" value="ECO:0007669"/>
    <property type="project" value="TreeGrafter"/>
</dbReference>
<dbReference type="PRINTS" id="PR00195">
    <property type="entry name" value="DYNAMIN"/>
</dbReference>
<dbReference type="Pfam" id="PF01031">
    <property type="entry name" value="Dynamin_M"/>
    <property type="match status" value="1"/>
</dbReference>
<dbReference type="InterPro" id="IPR020850">
    <property type="entry name" value="GED_dom"/>
</dbReference>
<feature type="region of interest" description="Disordered" evidence="3">
    <location>
        <begin position="530"/>
        <end position="582"/>
    </location>
</feature>
<dbReference type="PROSITE" id="PS51388">
    <property type="entry name" value="GED"/>
    <property type="match status" value="1"/>
</dbReference>
<dbReference type="GO" id="GO:0005737">
    <property type="term" value="C:cytoplasm"/>
    <property type="evidence" value="ECO:0007669"/>
    <property type="project" value="TreeGrafter"/>
</dbReference>
<dbReference type="Pfam" id="PF00350">
    <property type="entry name" value="Dynamin_N"/>
    <property type="match status" value="1"/>
</dbReference>
<dbReference type="GO" id="GO:0005525">
    <property type="term" value="F:GTP binding"/>
    <property type="evidence" value="ECO:0007669"/>
    <property type="project" value="InterPro"/>
</dbReference>
<proteinExistence type="predicted"/>
<dbReference type="Proteomes" id="UP001168146">
    <property type="component" value="Unassembled WGS sequence"/>
</dbReference>
<comment type="caution">
    <text evidence="5">The sequence shown here is derived from an EMBL/GenBank/DDBJ whole genome shotgun (WGS) entry which is preliminary data.</text>
</comment>
<dbReference type="SUPFAM" id="SSF52540">
    <property type="entry name" value="P-loop containing nucleoside triphosphate hydrolases"/>
    <property type="match status" value="1"/>
</dbReference>
<evidence type="ECO:0000313" key="5">
    <source>
        <dbReference type="EMBL" id="KAK0318605.1"/>
    </source>
</evidence>
<evidence type="ECO:0000256" key="2">
    <source>
        <dbReference type="ARBA" id="ARBA00023134"/>
    </source>
</evidence>
<dbReference type="Gene3D" id="1.20.120.1240">
    <property type="entry name" value="Dynamin, middle domain"/>
    <property type="match status" value="1"/>
</dbReference>
<name>A0AAN6FJ79_9PEZI</name>
<dbReference type="GO" id="GO:0003924">
    <property type="term" value="F:GTPase activity"/>
    <property type="evidence" value="ECO:0007669"/>
    <property type="project" value="InterPro"/>
</dbReference>
<organism evidence="5 6">
    <name type="scientific">Friedmanniomyces endolithicus</name>
    <dbReference type="NCBI Taxonomy" id="329885"/>
    <lineage>
        <taxon>Eukaryota</taxon>
        <taxon>Fungi</taxon>
        <taxon>Dikarya</taxon>
        <taxon>Ascomycota</taxon>
        <taxon>Pezizomycotina</taxon>
        <taxon>Dothideomycetes</taxon>
        <taxon>Dothideomycetidae</taxon>
        <taxon>Mycosphaerellales</taxon>
        <taxon>Teratosphaeriaceae</taxon>
        <taxon>Friedmanniomyces</taxon>
    </lineage>
</organism>
<accession>A0AAN6FJ79</accession>
<dbReference type="CDD" id="cd08771">
    <property type="entry name" value="DLP_1"/>
    <property type="match status" value="1"/>
</dbReference>
<protein>
    <recommendedName>
        <fullName evidence="4">GED domain-containing protein</fullName>
    </recommendedName>
</protein>